<dbReference type="WBParaSite" id="MhA1_Contig1645.frz3.gene3">
    <property type="protein sequence ID" value="MhA1_Contig1645.frz3.gene3"/>
    <property type="gene ID" value="MhA1_Contig1645.frz3.gene3"/>
</dbReference>
<protein>
    <submittedName>
        <fullName evidence="2">WD_REPEATS_REGION domain-containing protein</fullName>
    </submittedName>
</protein>
<sequence length="107" mass="11703">MYRPSDHVPANLTNTTALSSTTTILGGSVASSQRRFAGHKISKVRFLTDQSEFTGRLVSGSWCSIGQQHGYLTLWNVNKDEGIKNDKSFACKERLSVGNGIDVNDIL</sequence>
<evidence type="ECO:0000313" key="1">
    <source>
        <dbReference type="Proteomes" id="UP000095281"/>
    </source>
</evidence>
<proteinExistence type="predicted"/>
<reference evidence="2" key="1">
    <citation type="submission" date="2016-11" db="UniProtKB">
        <authorList>
            <consortium name="WormBaseParasite"/>
        </authorList>
    </citation>
    <scope>IDENTIFICATION</scope>
</reference>
<dbReference type="Proteomes" id="UP000095281">
    <property type="component" value="Unplaced"/>
</dbReference>
<keyword evidence="1" id="KW-1185">Reference proteome</keyword>
<name>A0A1I8B889_MELHA</name>
<evidence type="ECO:0000313" key="2">
    <source>
        <dbReference type="WBParaSite" id="MhA1_Contig1645.frz3.gene3"/>
    </source>
</evidence>
<dbReference type="AlphaFoldDB" id="A0A1I8B889"/>
<organism evidence="1 2">
    <name type="scientific">Meloidogyne hapla</name>
    <name type="common">Root-knot nematode worm</name>
    <dbReference type="NCBI Taxonomy" id="6305"/>
    <lineage>
        <taxon>Eukaryota</taxon>
        <taxon>Metazoa</taxon>
        <taxon>Ecdysozoa</taxon>
        <taxon>Nematoda</taxon>
        <taxon>Chromadorea</taxon>
        <taxon>Rhabditida</taxon>
        <taxon>Tylenchina</taxon>
        <taxon>Tylenchomorpha</taxon>
        <taxon>Tylenchoidea</taxon>
        <taxon>Meloidogynidae</taxon>
        <taxon>Meloidogyninae</taxon>
        <taxon>Meloidogyne</taxon>
    </lineage>
</organism>
<accession>A0A1I8B889</accession>